<dbReference type="Proteomes" id="UP001185755">
    <property type="component" value="Unassembled WGS sequence"/>
</dbReference>
<feature type="transmembrane region" description="Helical" evidence="1">
    <location>
        <begin position="177"/>
        <end position="194"/>
    </location>
</feature>
<keyword evidence="1" id="KW-0812">Transmembrane</keyword>
<keyword evidence="1" id="KW-0472">Membrane</keyword>
<sequence>MDGTDTWGIASADFLRWYSLAAVLAVVLTVLGSWIAVHRSVPTSSTGRVLTPPQIGSLTSDGQAVLASLAILRGADVIDSRGRSLRTLTNTELTRLDWFTRIVLLRLGSGTAPLVRSRLFADTSGACAKLRRGLVDEGLLHGRPTLGASTIRVFPILFVVAVGVARVTQGLRNGDPVLLLVGIIVLLLMTLPFVHRRPRRTALGEAEVRRLREENDYLAPGARPSFTAYGPSRAGLSAALFGTSALLVLDPAMAGALSHGVAQVGQAKLFGFGGTFAFGVTDSGCSGGGCGGDGCGGGGGCGSGSGS</sequence>
<evidence type="ECO:0000313" key="2">
    <source>
        <dbReference type="EMBL" id="MDV6260480.1"/>
    </source>
</evidence>
<keyword evidence="3" id="KW-1185">Reference proteome</keyword>
<dbReference type="InterPro" id="IPR026467">
    <property type="entry name" value="Ser/Gly_Cys_C_dom"/>
</dbReference>
<dbReference type="NCBIfam" id="TIGR04222">
    <property type="entry name" value="near_uncomplex"/>
    <property type="match status" value="1"/>
</dbReference>
<comment type="caution">
    <text evidence="2">The sequence shown here is derived from an EMBL/GenBank/DDBJ whole genome shotgun (WGS) entry which is preliminary data.</text>
</comment>
<protein>
    <submittedName>
        <fullName evidence="2">TIGR04222 domain-containing membrane protein</fullName>
    </submittedName>
</protein>
<feature type="transmembrane region" description="Helical" evidence="1">
    <location>
        <begin position="153"/>
        <end position="171"/>
    </location>
</feature>
<dbReference type="EMBL" id="JAWLJX010000001">
    <property type="protein sequence ID" value="MDV6260480.1"/>
    <property type="molecule type" value="Genomic_DNA"/>
</dbReference>
<feature type="transmembrane region" description="Helical" evidence="1">
    <location>
        <begin position="17"/>
        <end position="37"/>
    </location>
</feature>
<accession>A0ABU4B8F8</accession>
<keyword evidence="1" id="KW-1133">Transmembrane helix</keyword>
<evidence type="ECO:0000256" key="1">
    <source>
        <dbReference type="SAM" id="Phobius"/>
    </source>
</evidence>
<gene>
    <name evidence="2" type="ORF">R3P96_03920</name>
</gene>
<proteinExistence type="predicted"/>
<organism evidence="2 3">
    <name type="scientific">Rhodococcoides yunnanense</name>
    <dbReference type="NCBI Taxonomy" id="278209"/>
    <lineage>
        <taxon>Bacteria</taxon>
        <taxon>Bacillati</taxon>
        <taxon>Actinomycetota</taxon>
        <taxon>Actinomycetes</taxon>
        <taxon>Mycobacteriales</taxon>
        <taxon>Nocardiaceae</taxon>
        <taxon>Rhodococcoides</taxon>
    </lineage>
</organism>
<dbReference type="RefSeq" id="WP_317563283.1">
    <property type="nucleotide sequence ID" value="NZ_JAWLJX010000001.1"/>
</dbReference>
<reference evidence="2 3" key="1">
    <citation type="submission" date="2023-10" db="EMBL/GenBank/DDBJ databases">
        <title>Development of a sustainable strategy for remediation of hydrocarbon-contaminated territories based on the waste exchange concept.</title>
        <authorList>
            <person name="Krivoruchko A."/>
        </authorList>
    </citation>
    <scope>NUCLEOTIDE SEQUENCE [LARGE SCALE GENOMIC DNA]</scope>
    <source>
        <strain evidence="2 3">IEGM 1323</strain>
    </source>
</reference>
<name>A0ABU4B8F8_9NOCA</name>
<evidence type="ECO:0000313" key="3">
    <source>
        <dbReference type="Proteomes" id="UP001185755"/>
    </source>
</evidence>